<gene>
    <name evidence="1" type="ORF">MCNS_37960</name>
</gene>
<proteinExistence type="predicted"/>
<evidence type="ECO:0000313" key="2">
    <source>
        <dbReference type="Proteomes" id="UP000467385"/>
    </source>
</evidence>
<keyword evidence="2" id="KW-1185">Reference proteome</keyword>
<accession>A0A1X1TBD9</accession>
<dbReference type="STRING" id="44010.AWC00_13570"/>
<dbReference type="EMBL" id="AP022613">
    <property type="protein sequence ID" value="BBZ40733.1"/>
    <property type="molecule type" value="Genomic_DNA"/>
</dbReference>
<dbReference type="OrthoDB" id="1492478at2"/>
<reference evidence="1 2" key="1">
    <citation type="journal article" date="2019" name="Emerg. Microbes Infect.">
        <title>Comprehensive subspecies identification of 175 nontuberculous mycobacteria species based on 7547 genomic profiles.</title>
        <authorList>
            <person name="Matsumoto Y."/>
            <person name="Kinjo T."/>
            <person name="Motooka D."/>
            <person name="Nabeya D."/>
            <person name="Jung N."/>
            <person name="Uechi K."/>
            <person name="Horii T."/>
            <person name="Iida T."/>
            <person name="Fujita J."/>
            <person name="Nakamura S."/>
        </authorList>
    </citation>
    <scope>NUCLEOTIDE SEQUENCE [LARGE SCALE GENOMIC DNA]</scope>
    <source>
        <strain evidence="1 2">JCM 14738</strain>
    </source>
</reference>
<organism evidence="1 2">
    <name type="scientific">Mycobacterium conspicuum</name>
    <dbReference type="NCBI Taxonomy" id="44010"/>
    <lineage>
        <taxon>Bacteria</taxon>
        <taxon>Bacillati</taxon>
        <taxon>Actinomycetota</taxon>
        <taxon>Actinomycetes</taxon>
        <taxon>Mycobacteriales</taxon>
        <taxon>Mycobacteriaceae</taxon>
        <taxon>Mycobacterium</taxon>
    </lineage>
</organism>
<dbReference type="Proteomes" id="UP000467385">
    <property type="component" value="Chromosome"/>
</dbReference>
<sequence>MASVKGLTLEFSDNRTVPDTLAAINAELRTIGAGVWPLDLRDSPPDVRALLDKPVLDATEAERVRTHFLLSRERLLQVVAQAGRMPAVVGGGALATFVANLGHHYPQLHQVLPGVDYTRFDRFHVNSGVDGTGIDEVFQMLSGAGLVIHQRLDDGSTLSLSLDCPGAGCGWLGTYSGARPHIGSLSSATLGCKLLVQAFGAPEWTLTYTEDQ</sequence>
<protein>
    <submittedName>
        <fullName evidence="1">Uncharacterized protein</fullName>
    </submittedName>
</protein>
<dbReference type="AlphaFoldDB" id="A0A1X1TBD9"/>
<name>A0A1X1TBD9_9MYCO</name>
<dbReference type="RefSeq" id="WP_085233183.1">
    <property type="nucleotide sequence ID" value="NZ_AP022613.1"/>
</dbReference>
<evidence type="ECO:0000313" key="1">
    <source>
        <dbReference type="EMBL" id="BBZ40733.1"/>
    </source>
</evidence>